<dbReference type="InterPro" id="IPR001387">
    <property type="entry name" value="Cro/C1-type_HTH"/>
</dbReference>
<proteinExistence type="predicted"/>
<dbReference type="Pfam" id="PF13560">
    <property type="entry name" value="HTH_31"/>
    <property type="match status" value="1"/>
</dbReference>
<accession>A0A480AQ91</accession>
<name>A0A480AQ91_9BURK</name>
<dbReference type="InterPro" id="IPR041413">
    <property type="entry name" value="MLTR_LBD"/>
</dbReference>
<comment type="caution">
    <text evidence="2">The sequence shown here is derived from an EMBL/GenBank/DDBJ whole genome shotgun (WGS) entry which is preliminary data.</text>
</comment>
<dbReference type="RefSeq" id="WP_137733436.1">
    <property type="nucleotide sequence ID" value="NZ_BJCL01000006.1"/>
</dbReference>
<dbReference type="InterPro" id="IPR010982">
    <property type="entry name" value="Lambda_DNA-bd_dom_sf"/>
</dbReference>
<dbReference type="OrthoDB" id="2959414at2"/>
<dbReference type="PROSITE" id="PS50943">
    <property type="entry name" value="HTH_CROC1"/>
    <property type="match status" value="1"/>
</dbReference>
<organism evidence="2 3">
    <name type="scientific">Pseudaquabacterium pictum</name>
    <dbReference type="NCBI Taxonomy" id="2315236"/>
    <lineage>
        <taxon>Bacteria</taxon>
        <taxon>Pseudomonadati</taxon>
        <taxon>Pseudomonadota</taxon>
        <taxon>Betaproteobacteria</taxon>
        <taxon>Burkholderiales</taxon>
        <taxon>Sphaerotilaceae</taxon>
        <taxon>Pseudaquabacterium</taxon>
    </lineage>
</organism>
<gene>
    <name evidence="2" type="ORF">AQPW35_27950</name>
</gene>
<evidence type="ECO:0000259" key="1">
    <source>
        <dbReference type="PROSITE" id="PS50943"/>
    </source>
</evidence>
<dbReference type="AlphaFoldDB" id="A0A480AQ91"/>
<dbReference type="Gene3D" id="3.30.450.180">
    <property type="match status" value="1"/>
</dbReference>
<keyword evidence="3" id="KW-1185">Reference proteome</keyword>
<dbReference type="EMBL" id="BJCL01000006">
    <property type="protein sequence ID" value="GCL63714.1"/>
    <property type="molecule type" value="Genomic_DNA"/>
</dbReference>
<dbReference type="Proteomes" id="UP000301751">
    <property type="component" value="Unassembled WGS sequence"/>
</dbReference>
<sequence length="276" mass="30100">MSLITAATTPQQGVGEILRTWRSRRRRSQMDLALDVGVSTRHLSFIETGRARPSPAMLEALAGALQVPLRERNQLLLAAGYAPRYAARTLDDAGMRQVRSALERLLRAHEPNPGLVVDRQWNVVMVNRTATALASLLPPALLQPMFNVFRASLHPEGLAALTENFADWAGYLLQVLRRSILTSGDAGLQRLEQEVLAYPNIAALSPPPAADGTAEPALLVPCVLRLPQGRLSMFTTLTTFGTPRDITLEELSIELFYPADDASEALLRALHASLPG</sequence>
<protein>
    <submittedName>
        <fullName evidence="2">Transcriptional regulator</fullName>
    </submittedName>
</protein>
<dbReference type="GO" id="GO:0003677">
    <property type="term" value="F:DNA binding"/>
    <property type="evidence" value="ECO:0007669"/>
    <property type="project" value="InterPro"/>
</dbReference>
<dbReference type="PANTHER" id="PTHR35010:SF4">
    <property type="entry name" value="BLL5781 PROTEIN"/>
    <property type="match status" value="1"/>
</dbReference>
<reference evidence="3" key="1">
    <citation type="submission" date="2019-03" db="EMBL/GenBank/DDBJ databases">
        <title>Aquabacterium pictum sp.nov., the first bacteriochlorophyll a-containing freshwater bacterium in the genus Aquabacterium of the class Betaproteobacteria.</title>
        <authorList>
            <person name="Hirose S."/>
            <person name="Tank M."/>
            <person name="Hara E."/>
            <person name="Tamaki H."/>
            <person name="Takaichi S."/>
            <person name="Haruta S."/>
            <person name="Hanada S."/>
        </authorList>
    </citation>
    <scope>NUCLEOTIDE SEQUENCE [LARGE SCALE GENOMIC DNA]</scope>
    <source>
        <strain evidence="3">W35</strain>
    </source>
</reference>
<evidence type="ECO:0000313" key="2">
    <source>
        <dbReference type="EMBL" id="GCL63714.1"/>
    </source>
</evidence>
<dbReference type="SMART" id="SM00530">
    <property type="entry name" value="HTH_XRE"/>
    <property type="match status" value="1"/>
</dbReference>
<dbReference type="PANTHER" id="PTHR35010">
    <property type="entry name" value="BLL4672 PROTEIN-RELATED"/>
    <property type="match status" value="1"/>
</dbReference>
<dbReference type="CDD" id="cd00093">
    <property type="entry name" value="HTH_XRE"/>
    <property type="match status" value="1"/>
</dbReference>
<feature type="domain" description="HTH cro/C1-type" evidence="1">
    <location>
        <begin position="18"/>
        <end position="72"/>
    </location>
</feature>
<dbReference type="Pfam" id="PF17765">
    <property type="entry name" value="MLTR_LBD"/>
    <property type="match status" value="1"/>
</dbReference>
<dbReference type="Gene3D" id="1.10.260.40">
    <property type="entry name" value="lambda repressor-like DNA-binding domains"/>
    <property type="match status" value="1"/>
</dbReference>
<evidence type="ECO:0000313" key="3">
    <source>
        <dbReference type="Proteomes" id="UP000301751"/>
    </source>
</evidence>
<dbReference type="SUPFAM" id="SSF47413">
    <property type="entry name" value="lambda repressor-like DNA-binding domains"/>
    <property type="match status" value="1"/>
</dbReference>